<evidence type="ECO:0000313" key="4">
    <source>
        <dbReference type="EMBL" id="CAB4940861.1"/>
    </source>
</evidence>
<organism evidence="4">
    <name type="scientific">freshwater metagenome</name>
    <dbReference type="NCBI Taxonomy" id="449393"/>
    <lineage>
        <taxon>unclassified sequences</taxon>
        <taxon>metagenomes</taxon>
        <taxon>ecological metagenomes</taxon>
    </lineage>
</organism>
<keyword evidence="1" id="KW-0560">Oxidoreductase</keyword>
<reference evidence="4" key="1">
    <citation type="submission" date="2020-05" db="EMBL/GenBank/DDBJ databases">
        <authorList>
            <person name="Chiriac C."/>
            <person name="Salcher M."/>
            <person name="Ghai R."/>
            <person name="Kavagutti S V."/>
        </authorList>
    </citation>
    <scope>NUCLEOTIDE SEQUENCE</scope>
</reference>
<dbReference type="Pfam" id="PF02771">
    <property type="entry name" value="Acyl-CoA_dh_N"/>
    <property type="match status" value="1"/>
</dbReference>
<dbReference type="PROSITE" id="PS00072">
    <property type="entry name" value="ACYL_COA_DH_1"/>
    <property type="match status" value="1"/>
</dbReference>
<accession>A0A6J7JDM4</accession>
<dbReference type="PANTHER" id="PTHR43292">
    <property type="entry name" value="ACYL-COA DEHYDROGENASE"/>
    <property type="match status" value="1"/>
</dbReference>
<dbReference type="InterPro" id="IPR037069">
    <property type="entry name" value="AcylCoA_DH/ox_N_sf"/>
</dbReference>
<feature type="domain" description="Acyl-CoA oxidase/dehydrogenase middle" evidence="2">
    <location>
        <begin position="130"/>
        <end position="224"/>
    </location>
</feature>
<dbReference type="AlphaFoldDB" id="A0A6J7JDM4"/>
<dbReference type="Pfam" id="PF02770">
    <property type="entry name" value="Acyl-CoA_dh_M"/>
    <property type="match status" value="1"/>
</dbReference>
<dbReference type="GO" id="GO:0003995">
    <property type="term" value="F:acyl-CoA dehydrogenase activity"/>
    <property type="evidence" value="ECO:0007669"/>
    <property type="project" value="InterPro"/>
</dbReference>
<dbReference type="InterPro" id="IPR009100">
    <property type="entry name" value="AcylCoA_DH/oxidase_NM_dom_sf"/>
</dbReference>
<dbReference type="InterPro" id="IPR046373">
    <property type="entry name" value="Acyl-CoA_Oxase/DH_mid-dom_sf"/>
</dbReference>
<dbReference type="EMBL" id="CAFBMX010000010">
    <property type="protein sequence ID" value="CAB4940861.1"/>
    <property type="molecule type" value="Genomic_DNA"/>
</dbReference>
<evidence type="ECO:0000259" key="3">
    <source>
        <dbReference type="Pfam" id="PF02771"/>
    </source>
</evidence>
<dbReference type="GO" id="GO:0050660">
    <property type="term" value="F:flavin adenine dinucleotide binding"/>
    <property type="evidence" value="ECO:0007669"/>
    <property type="project" value="InterPro"/>
</dbReference>
<evidence type="ECO:0000259" key="2">
    <source>
        <dbReference type="Pfam" id="PF02770"/>
    </source>
</evidence>
<dbReference type="InterPro" id="IPR006091">
    <property type="entry name" value="Acyl-CoA_Oxase/DH_mid-dom"/>
</dbReference>
<dbReference type="Gene3D" id="2.40.110.10">
    <property type="entry name" value="Butyryl-CoA Dehydrogenase, subunit A, domain 2"/>
    <property type="match status" value="1"/>
</dbReference>
<dbReference type="InterPro" id="IPR052161">
    <property type="entry name" value="Mycobact_Acyl-CoA_DH"/>
</dbReference>
<proteinExistence type="predicted"/>
<dbReference type="GO" id="GO:0005886">
    <property type="term" value="C:plasma membrane"/>
    <property type="evidence" value="ECO:0007669"/>
    <property type="project" value="TreeGrafter"/>
</dbReference>
<feature type="domain" description="Acyl-CoA dehydrogenase/oxidase N-terminal" evidence="3">
    <location>
        <begin position="12"/>
        <end position="126"/>
    </location>
</feature>
<dbReference type="InterPro" id="IPR013786">
    <property type="entry name" value="AcylCoA_DH/ox_N"/>
</dbReference>
<sequence length="377" mass="40850">MNPQTVASAPTTEELQELALEVRTYLAKRREEGAFTPQADAWTHEWNPEFSRELAAKGWVGMTIPPEYGGHGRSHAERFVVAEEMLASGAPVAFHWVTERQIGPQLLKLGTPEQREKYIPGIVRAEIAFALGMSEPGSGSDLASVRTKAEPVEGGFIVNGQKIWTSSSHRADYVLALVRTSQEENHHAGLSQLIIDLKNTEGVVARPIPASIGDDHLAEVFFEDAFVPEENLVGVLGAGWQQVTAELGYERGGSDRFMSNMALLEAFVGRTEPRPASTEKVGELVARMLGLRTLAAGVMESAGAGRDFAIDAALAKDAGNVFEQEMTYELRGLGVPDEDEYLVGLLEHAMLYAPTISLRGGSAEVLRGITAKNLVGR</sequence>
<protein>
    <submittedName>
        <fullName evidence="4">Unannotated protein</fullName>
    </submittedName>
</protein>
<name>A0A6J7JDM4_9ZZZZ</name>
<dbReference type="Gene3D" id="1.10.540.10">
    <property type="entry name" value="Acyl-CoA dehydrogenase/oxidase, N-terminal domain"/>
    <property type="match status" value="1"/>
</dbReference>
<dbReference type="InterPro" id="IPR006089">
    <property type="entry name" value="Acyl-CoA_DH_CS"/>
</dbReference>
<dbReference type="PANTHER" id="PTHR43292:SF4">
    <property type="entry name" value="ACYL-COA DEHYDROGENASE FADE34"/>
    <property type="match status" value="1"/>
</dbReference>
<dbReference type="SUPFAM" id="SSF56645">
    <property type="entry name" value="Acyl-CoA dehydrogenase NM domain-like"/>
    <property type="match status" value="1"/>
</dbReference>
<evidence type="ECO:0000256" key="1">
    <source>
        <dbReference type="ARBA" id="ARBA00023002"/>
    </source>
</evidence>
<gene>
    <name evidence="4" type="ORF">UFOPK3674_01816</name>
</gene>